<comment type="pathway">
    <text evidence="1 7">Cell wall biogenesis; peptidoglycan biosynthesis.</text>
</comment>
<reference evidence="10 11" key="1">
    <citation type="submission" date="2015-09" db="EMBL/GenBank/DDBJ databases">
        <title>Sorangium comparison.</title>
        <authorList>
            <person name="Zaburannyi N."/>
            <person name="Bunk B."/>
            <person name="Overmann J."/>
            <person name="Mueller R."/>
        </authorList>
    </citation>
    <scope>NUCLEOTIDE SEQUENCE [LARGE SCALE GENOMIC DNA]</scope>
    <source>
        <strain evidence="10 11">So ce836</strain>
    </source>
</reference>
<gene>
    <name evidence="10" type="ORF">SOCE836_007690</name>
</gene>
<dbReference type="GO" id="GO:0071555">
    <property type="term" value="P:cell wall organization"/>
    <property type="evidence" value="ECO:0007669"/>
    <property type="project" value="UniProtKB-UniRule"/>
</dbReference>
<dbReference type="GO" id="GO:0008360">
    <property type="term" value="P:regulation of cell shape"/>
    <property type="evidence" value="ECO:0007669"/>
    <property type="project" value="UniProtKB-UniRule"/>
</dbReference>
<feature type="active site" description="Proton donor/acceptor" evidence="7">
    <location>
        <position position="470"/>
    </location>
</feature>
<sequence>MMACSFLETRARHRDGPGRSLRAMALAASALAAACGPGEEPPGRSAAALPVAPEQPPADSGASELLAALDAGAGGEAEPAATREALRPGRGDKLASIAMRTFVYAAPERGAAKLGYLRAGAVVERAAAPSGDAGCPGGWYAVHPRGFVCVGKGASLDLNHEIVAATPAGPRRGQPYPYRYVVSRKPPPHLYVHLPSEAEQRRVEGRSRGQATPAWSLRDEALLGEPEPLTPFFASRRDLPKPFGAAEKVRFPAHRGRARADSAFGLISTFAWTGRRFGLTTELDLIPIDRTSAVVPTAMRGVEVKTEGTPAFVMHHGVRTLKPDASGELKPDAWAPYRSGWVLTGKTAAGGAYVETDAGAWIPASALRVARLGRDFWGHAARGRKWIDISIELQMLVAYEGVRPVFATLVSTGKGELADPTITSATVQGTFFVREKHVTATMDGDDLSETSVDLRDVPYVQYFHNSYALHGVYWHDAFGKVRSSGCVNLSPADAAWLFEWTDPPVPEGWHAAFNDKGGTLVYIHA</sequence>
<dbReference type="SUPFAM" id="SSF141523">
    <property type="entry name" value="L,D-transpeptidase catalytic domain-like"/>
    <property type="match status" value="1"/>
</dbReference>
<evidence type="ECO:0000256" key="5">
    <source>
        <dbReference type="ARBA" id="ARBA00022984"/>
    </source>
</evidence>
<evidence type="ECO:0000256" key="1">
    <source>
        <dbReference type="ARBA" id="ARBA00004752"/>
    </source>
</evidence>
<dbReference type="GO" id="GO:0071972">
    <property type="term" value="F:peptidoglycan L,D-transpeptidase activity"/>
    <property type="evidence" value="ECO:0007669"/>
    <property type="project" value="TreeGrafter"/>
</dbReference>
<evidence type="ECO:0000256" key="6">
    <source>
        <dbReference type="ARBA" id="ARBA00023316"/>
    </source>
</evidence>
<keyword evidence="5 7" id="KW-0573">Peptidoglycan synthesis</keyword>
<comment type="similarity">
    <text evidence="2">Belongs to the YkuD family.</text>
</comment>
<evidence type="ECO:0000256" key="3">
    <source>
        <dbReference type="ARBA" id="ARBA00022679"/>
    </source>
</evidence>
<dbReference type="PANTHER" id="PTHR30582">
    <property type="entry name" value="L,D-TRANSPEPTIDASE"/>
    <property type="match status" value="1"/>
</dbReference>
<dbReference type="AlphaFoldDB" id="A0A4P2QGP7"/>
<dbReference type="InterPro" id="IPR038063">
    <property type="entry name" value="Transpep_catalytic_dom"/>
</dbReference>
<feature type="domain" description="L,D-TPase catalytic" evidence="9">
    <location>
        <begin position="385"/>
        <end position="524"/>
    </location>
</feature>
<keyword evidence="4 7" id="KW-0133">Cell shape</keyword>
<dbReference type="Pfam" id="PF03734">
    <property type="entry name" value="YkuD"/>
    <property type="match status" value="1"/>
</dbReference>
<dbReference type="UniPathway" id="UPA00219"/>
<feature type="active site" description="Nucleophile" evidence="7">
    <location>
        <position position="486"/>
    </location>
</feature>
<dbReference type="PANTHER" id="PTHR30582:SF2">
    <property type="entry name" value="L,D-TRANSPEPTIDASE YCIB-RELATED"/>
    <property type="match status" value="1"/>
</dbReference>
<dbReference type="GO" id="GO:0018104">
    <property type="term" value="P:peptidoglycan-protein cross-linking"/>
    <property type="evidence" value="ECO:0007669"/>
    <property type="project" value="TreeGrafter"/>
</dbReference>
<evidence type="ECO:0000256" key="2">
    <source>
        <dbReference type="ARBA" id="ARBA00005992"/>
    </source>
</evidence>
<dbReference type="Gene3D" id="2.40.440.10">
    <property type="entry name" value="L,D-transpeptidase catalytic domain-like"/>
    <property type="match status" value="1"/>
</dbReference>
<evidence type="ECO:0000256" key="7">
    <source>
        <dbReference type="PROSITE-ProRule" id="PRU01373"/>
    </source>
</evidence>
<evidence type="ECO:0000256" key="8">
    <source>
        <dbReference type="SAM" id="MobiDB-lite"/>
    </source>
</evidence>
<dbReference type="GO" id="GO:0016740">
    <property type="term" value="F:transferase activity"/>
    <property type="evidence" value="ECO:0007669"/>
    <property type="project" value="UniProtKB-KW"/>
</dbReference>
<accession>A0A4P2QGP7</accession>
<keyword evidence="6 7" id="KW-0961">Cell wall biogenesis/degradation</keyword>
<dbReference type="Proteomes" id="UP000295497">
    <property type="component" value="Chromosome"/>
</dbReference>
<evidence type="ECO:0000313" key="11">
    <source>
        <dbReference type="Proteomes" id="UP000295497"/>
    </source>
</evidence>
<dbReference type="EMBL" id="CP012672">
    <property type="protein sequence ID" value="AUX28688.1"/>
    <property type="molecule type" value="Genomic_DNA"/>
</dbReference>
<dbReference type="InterPro" id="IPR050979">
    <property type="entry name" value="LD-transpeptidase"/>
</dbReference>
<dbReference type="GO" id="GO:0005576">
    <property type="term" value="C:extracellular region"/>
    <property type="evidence" value="ECO:0007669"/>
    <property type="project" value="TreeGrafter"/>
</dbReference>
<proteinExistence type="inferred from homology"/>
<evidence type="ECO:0000313" key="10">
    <source>
        <dbReference type="EMBL" id="AUX28688.1"/>
    </source>
</evidence>
<organism evidence="10 11">
    <name type="scientific">Sorangium cellulosum</name>
    <name type="common">Polyangium cellulosum</name>
    <dbReference type="NCBI Taxonomy" id="56"/>
    <lineage>
        <taxon>Bacteria</taxon>
        <taxon>Pseudomonadati</taxon>
        <taxon>Myxococcota</taxon>
        <taxon>Polyangia</taxon>
        <taxon>Polyangiales</taxon>
        <taxon>Polyangiaceae</taxon>
        <taxon>Sorangium</taxon>
    </lineage>
</organism>
<evidence type="ECO:0000256" key="4">
    <source>
        <dbReference type="ARBA" id="ARBA00022960"/>
    </source>
</evidence>
<dbReference type="InterPro" id="IPR005490">
    <property type="entry name" value="LD_TPept_cat_dom"/>
</dbReference>
<name>A0A4P2QGP7_SORCE</name>
<evidence type="ECO:0000259" key="9">
    <source>
        <dbReference type="PROSITE" id="PS52029"/>
    </source>
</evidence>
<dbReference type="PROSITE" id="PS52029">
    <property type="entry name" value="LD_TPASE"/>
    <property type="match status" value="1"/>
</dbReference>
<protein>
    <recommendedName>
        <fullName evidence="9">L,D-TPase catalytic domain-containing protein</fullName>
    </recommendedName>
</protein>
<dbReference type="CDD" id="cd16913">
    <property type="entry name" value="YkuD_like"/>
    <property type="match status" value="1"/>
</dbReference>
<feature type="region of interest" description="Disordered" evidence="8">
    <location>
        <begin position="36"/>
        <end position="61"/>
    </location>
</feature>
<keyword evidence="3" id="KW-0808">Transferase</keyword>